<evidence type="ECO:0000256" key="2">
    <source>
        <dbReference type="ARBA" id="ARBA00022553"/>
    </source>
</evidence>
<evidence type="ECO:0000256" key="1">
    <source>
        <dbReference type="ARBA" id="ARBA00004141"/>
    </source>
</evidence>
<evidence type="ECO:0000256" key="10">
    <source>
        <dbReference type="ARBA" id="ARBA00023136"/>
    </source>
</evidence>
<feature type="domain" description="EAL" evidence="12">
    <location>
        <begin position="297"/>
        <end position="552"/>
    </location>
</feature>
<feature type="transmembrane region" description="Helical" evidence="11">
    <location>
        <begin position="53"/>
        <end position="79"/>
    </location>
</feature>
<reference evidence="14 15" key="2">
    <citation type="journal article" date="2011" name="J. Bacteriol.">
        <title>Complete Genome Sequence of the Haloalkaliphilic, Hydrogen Producing Halanaerobium hydrogenoformans.</title>
        <authorList>
            <person name="Brown S.D."/>
            <person name="Begemann M.B."/>
            <person name="Mormile M.R."/>
            <person name="Wall J.D."/>
            <person name="Han C.S."/>
            <person name="Goodwin L.A."/>
            <person name="Pitluck S."/>
            <person name="Land M.L."/>
            <person name="Hauser L.J."/>
            <person name="Elias D.A."/>
        </authorList>
    </citation>
    <scope>NUCLEOTIDE SEQUENCE [LARGE SCALE GENOMIC DNA]</scope>
    <source>
        <strain evidence="15">sapolanicus</strain>
    </source>
</reference>
<dbReference type="CDD" id="cd01948">
    <property type="entry name" value="EAL"/>
    <property type="match status" value="1"/>
</dbReference>
<dbReference type="Gene3D" id="1.20.120.620">
    <property type="entry name" value="Backbone structure of the membrane domain of e. Coli histidine kinase receptor kdpd"/>
    <property type="match status" value="1"/>
</dbReference>
<dbReference type="InterPro" id="IPR025201">
    <property type="entry name" value="KdpD_TM"/>
</dbReference>
<dbReference type="PANTHER" id="PTHR33121:SF71">
    <property type="entry name" value="OXYGEN SENSOR PROTEIN DOSP"/>
    <property type="match status" value="1"/>
</dbReference>
<dbReference type="KEGG" id="has:Halsa_1164"/>
<dbReference type="Proteomes" id="UP000007434">
    <property type="component" value="Chromosome"/>
</dbReference>
<dbReference type="InterPro" id="IPR029787">
    <property type="entry name" value="Nucleotide_cyclase"/>
</dbReference>
<dbReference type="STRING" id="656519.Halsa_1164"/>
<keyword evidence="7" id="KW-0067">ATP-binding</keyword>
<dbReference type="RefSeq" id="WP_013405678.1">
    <property type="nucleotide sequence ID" value="NC_014654.1"/>
</dbReference>
<keyword evidence="15" id="KW-1185">Reference proteome</keyword>
<dbReference type="SUPFAM" id="SSF141868">
    <property type="entry name" value="EAL domain-like"/>
    <property type="match status" value="1"/>
</dbReference>
<dbReference type="GO" id="GO:0000160">
    <property type="term" value="P:phosphorelay signal transduction system"/>
    <property type="evidence" value="ECO:0007669"/>
    <property type="project" value="UniProtKB-KW"/>
</dbReference>
<dbReference type="Pfam" id="PF00990">
    <property type="entry name" value="GGDEF"/>
    <property type="match status" value="1"/>
</dbReference>
<dbReference type="Pfam" id="PF00563">
    <property type="entry name" value="EAL"/>
    <property type="match status" value="1"/>
</dbReference>
<evidence type="ECO:0000256" key="8">
    <source>
        <dbReference type="ARBA" id="ARBA00022989"/>
    </source>
</evidence>
<dbReference type="OrthoDB" id="9805474at2"/>
<dbReference type="EMBL" id="CP002304">
    <property type="protein sequence ID" value="ADQ14595.1"/>
    <property type="molecule type" value="Genomic_DNA"/>
</dbReference>
<dbReference type="PROSITE" id="PS50883">
    <property type="entry name" value="EAL"/>
    <property type="match status" value="1"/>
</dbReference>
<keyword evidence="4 11" id="KW-0812">Transmembrane</keyword>
<feature type="domain" description="GGDEF" evidence="13">
    <location>
        <begin position="157"/>
        <end position="294"/>
    </location>
</feature>
<keyword evidence="8 11" id="KW-1133">Transmembrane helix</keyword>
<keyword evidence="3" id="KW-0808">Transferase</keyword>
<organism evidence="14 15">
    <name type="scientific">Halanaerobium hydrogeniformans</name>
    <name type="common">Halanaerobium sp. (strain sapolanicus)</name>
    <dbReference type="NCBI Taxonomy" id="656519"/>
    <lineage>
        <taxon>Bacteria</taxon>
        <taxon>Bacillati</taxon>
        <taxon>Bacillota</taxon>
        <taxon>Clostridia</taxon>
        <taxon>Halanaerobiales</taxon>
        <taxon>Halanaerobiaceae</taxon>
        <taxon>Halanaerobium</taxon>
    </lineage>
</organism>
<evidence type="ECO:0000256" key="9">
    <source>
        <dbReference type="ARBA" id="ARBA00023012"/>
    </source>
</evidence>
<gene>
    <name evidence="14" type="ordered locus">Halsa_1164</name>
</gene>
<dbReference type="HOGENOM" id="CLU_000445_70_50_9"/>
<comment type="subcellular location">
    <subcellularLocation>
        <location evidence="1">Membrane</location>
        <topology evidence="1">Multi-pass membrane protein</topology>
    </subcellularLocation>
</comment>
<dbReference type="Pfam" id="PF13493">
    <property type="entry name" value="DUF4118"/>
    <property type="match status" value="1"/>
</dbReference>
<keyword evidence="10 11" id="KW-0472">Membrane</keyword>
<dbReference type="InterPro" id="IPR000160">
    <property type="entry name" value="GGDEF_dom"/>
</dbReference>
<evidence type="ECO:0000313" key="14">
    <source>
        <dbReference type="EMBL" id="ADQ14595.1"/>
    </source>
</evidence>
<dbReference type="GO" id="GO:0016020">
    <property type="term" value="C:membrane"/>
    <property type="evidence" value="ECO:0007669"/>
    <property type="project" value="UniProtKB-SubCell"/>
</dbReference>
<dbReference type="SUPFAM" id="SSF55073">
    <property type="entry name" value="Nucleotide cyclase"/>
    <property type="match status" value="1"/>
</dbReference>
<feature type="transmembrane region" description="Helical" evidence="11">
    <location>
        <begin position="99"/>
        <end position="118"/>
    </location>
</feature>
<dbReference type="eggNOG" id="COG2199">
    <property type="taxonomic scope" value="Bacteria"/>
</dbReference>
<dbReference type="AlphaFoldDB" id="E4RK43"/>
<feature type="transmembrane region" description="Helical" evidence="11">
    <location>
        <begin position="23"/>
        <end position="41"/>
    </location>
</feature>
<evidence type="ECO:0000256" key="11">
    <source>
        <dbReference type="SAM" id="Phobius"/>
    </source>
</evidence>
<evidence type="ECO:0000259" key="12">
    <source>
        <dbReference type="PROSITE" id="PS50883"/>
    </source>
</evidence>
<proteinExistence type="predicted"/>
<dbReference type="InterPro" id="IPR043128">
    <property type="entry name" value="Rev_trsase/Diguanyl_cyclase"/>
</dbReference>
<accession>E4RK43</accession>
<dbReference type="GO" id="GO:0071111">
    <property type="term" value="F:cyclic-guanylate-specific phosphodiesterase activity"/>
    <property type="evidence" value="ECO:0007669"/>
    <property type="project" value="InterPro"/>
</dbReference>
<evidence type="ECO:0000259" key="13">
    <source>
        <dbReference type="PROSITE" id="PS50887"/>
    </source>
</evidence>
<evidence type="ECO:0000256" key="7">
    <source>
        <dbReference type="ARBA" id="ARBA00022840"/>
    </source>
</evidence>
<evidence type="ECO:0000256" key="5">
    <source>
        <dbReference type="ARBA" id="ARBA00022741"/>
    </source>
</evidence>
<sequence length="557" mass="64698">MIIIKTDFFAYNKLKTFKNHSKALQGFLLIFILLIGALVYYTGGTRNSYAHLIYLPIVLSGYFYGLKGGITAAVISGLVLGPFMPIDTETMLMQQPQNWLFRMVFLIIIGSFVGYLFANLERQVIKNRKIAYFNQETGLPNKSTLKNVIDNKIDNKKEFHLFILTINNLLNIYKLTGFSNFTDYMDLLIEHIKQYPALGKQIYYINENHYGIILDKDKVDDLVEFSNDFLKYLDKPVNFGNISIYNNFTMGITTYPDYAKKTDKIINQAFLSIKKAKNKKLPFWHYENINFKEKNINLDLLAEINNSIENNNFEIYYQPKINLKNNKVQTFEALLRWNHPGKGYISPGDFIPLVEKSSLIEPLTEWVINEVLKDISNFKAKNNSFKYDIAINISARNLQQPNFVELLIDYLKQYNVNPERFSIELTETDLMVEIDKNIKKLNQLKEKGINIYLDDFGKGYSSLKYLKEIPIDFIKIDQYFIKNLTKEKKSLDIVRSIIELAHALNIEVVAEGVETEAQLEVLKDINCNYAQGYLFAKPDKKEKIIEFLKELEAESYA</sequence>
<dbReference type="PANTHER" id="PTHR33121">
    <property type="entry name" value="CYCLIC DI-GMP PHOSPHODIESTERASE PDEF"/>
    <property type="match status" value="1"/>
</dbReference>
<evidence type="ECO:0000256" key="4">
    <source>
        <dbReference type="ARBA" id="ARBA00022692"/>
    </source>
</evidence>
<keyword evidence="6" id="KW-0418">Kinase</keyword>
<evidence type="ECO:0000256" key="3">
    <source>
        <dbReference type="ARBA" id="ARBA00022679"/>
    </source>
</evidence>
<keyword evidence="9" id="KW-0902">Two-component regulatory system</keyword>
<dbReference type="InterPro" id="IPR001633">
    <property type="entry name" value="EAL_dom"/>
</dbReference>
<evidence type="ECO:0000256" key="6">
    <source>
        <dbReference type="ARBA" id="ARBA00022777"/>
    </source>
</evidence>
<name>E4RK43_HALHG</name>
<dbReference type="InterPro" id="IPR038318">
    <property type="entry name" value="KdpD_sf"/>
</dbReference>
<dbReference type="InterPro" id="IPR050706">
    <property type="entry name" value="Cyclic-di-GMP_PDE-like"/>
</dbReference>
<dbReference type="PROSITE" id="PS50887">
    <property type="entry name" value="GGDEF"/>
    <property type="match status" value="1"/>
</dbReference>
<dbReference type="Gene3D" id="3.20.20.450">
    <property type="entry name" value="EAL domain"/>
    <property type="match status" value="1"/>
</dbReference>
<protein>
    <submittedName>
        <fullName evidence="14">Diguanylate phosphodiesterase</fullName>
    </submittedName>
</protein>
<dbReference type="SMART" id="SM00052">
    <property type="entry name" value="EAL"/>
    <property type="match status" value="1"/>
</dbReference>
<dbReference type="eggNOG" id="COG2200">
    <property type="taxonomic scope" value="Bacteria"/>
</dbReference>
<dbReference type="GO" id="GO:0016301">
    <property type="term" value="F:kinase activity"/>
    <property type="evidence" value="ECO:0007669"/>
    <property type="project" value="UniProtKB-KW"/>
</dbReference>
<keyword evidence="2" id="KW-0597">Phosphoprotein</keyword>
<dbReference type="GO" id="GO:0005524">
    <property type="term" value="F:ATP binding"/>
    <property type="evidence" value="ECO:0007669"/>
    <property type="project" value="UniProtKB-KW"/>
</dbReference>
<reference evidence="14 15" key="1">
    <citation type="submission" date="2010-11" db="EMBL/GenBank/DDBJ databases">
        <title>Complete sequence of Halanaerobium sp. sapolanicus.</title>
        <authorList>
            <consortium name="US DOE Joint Genome Institute"/>
            <person name="Lucas S."/>
            <person name="Copeland A."/>
            <person name="Lapidus A."/>
            <person name="Cheng J.-F."/>
            <person name="Bruce D."/>
            <person name="Goodwin L."/>
            <person name="Pitluck S."/>
            <person name="Davenport K."/>
            <person name="Detter J.C."/>
            <person name="Han C."/>
            <person name="Tapia R."/>
            <person name="Land M."/>
            <person name="Hauser L."/>
            <person name="Jeffries C."/>
            <person name="Kyrpides N."/>
            <person name="Ivanova N."/>
            <person name="Mikhailova N."/>
            <person name="Begemann M.B."/>
            <person name="Mormile M.R."/>
            <person name="Wall J.D."/>
            <person name="Elias D.A."/>
            <person name="Woyke T."/>
        </authorList>
    </citation>
    <scope>NUCLEOTIDE SEQUENCE [LARGE SCALE GENOMIC DNA]</scope>
    <source>
        <strain evidence="15">sapolanicus</strain>
    </source>
</reference>
<evidence type="ECO:0000313" key="15">
    <source>
        <dbReference type="Proteomes" id="UP000007434"/>
    </source>
</evidence>
<dbReference type="InterPro" id="IPR035919">
    <property type="entry name" value="EAL_sf"/>
</dbReference>
<dbReference type="Gene3D" id="3.30.70.270">
    <property type="match status" value="1"/>
</dbReference>
<keyword evidence="5" id="KW-0547">Nucleotide-binding</keyword>